<reference evidence="11 12" key="1">
    <citation type="journal article" name="Nat. Commun.">
        <title>Undinarchaeota illuminate DPANN phylogeny and the impact of gene transfer on archaeal evolution.</title>
        <authorList>
            <person name="Dombrowski N."/>
            <person name="Williams T.A."/>
            <person name="Sun J."/>
            <person name="Woodcroft B.J."/>
            <person name="Lee J.H."/>
            <person name="Minh B.Q."/>
            <person name="Rinke C."/>
            <person name="Spang A."/>
        </authorList>
    </citation>
    <scope>NUCLEOTIDE SEQUENCE [LARGE SCALE GENOMIC DNA]</scope>
    <source>
        <strain evidence="11">MAG_bin17</strain>
    </source>
</reference>
<feature type="transmembrane region" description="Helical" evidence="9">
    <location>
        <begin position="126"/>
        <end position="153"/>
    </location>
</feature>
<feature type="transmembrane region" description="Helical" evidence="9">
    <location>
        <begin position="376"/>
        <end position="400"/>
    </location>
</feature>
<evidence type="ECO:0000256" key="5">
    <source>
        <dbReference type="ARBA" id="ARBA00022842"/>
    </source>
</evidence>
<dbReference type="InterPro" id="IPR045349">
    <property type="entry name" value="SLC41A1-3"/>
</dbReference>
<evidence type="ECO:0000313" key="12">
    <source>
        <dbReference type="Proteomes" id="UP000604391"/>
    </source>
</evidence>
<feature type="transmembrane region" description="Helical" evidence="9">
    <location>
        <begin position="225"/>
        <end position="245"/>
    </location>
</feature>
<dbReference type="Proteomes" id="UP000604391">
    <property type="component" value="Unassembled WGS sequence"/>
</dbReference>
<dbReference type="Gene3D" id="1.10.357.20">
    <property type="entry name" value="SLC41 divalent cation transporters, integral membrane domain"/>
    <property type="match status" value="2"/>
</dbReference>
<evidence type="ECO:0000256" key="2">
    <source>
        <dbReference type="ARBA" id="ARBA00009749"/>
    </source>
</evidence>
<feature type="transmembrane region" description="Helical" evidence="9">
    <location>
        <begin position="43"/>
        <end position="71"/>
    </location>
</feature>
<sequence length="403" mass="42601">MKFLLSFISENAKELKESSAALFLSIFASAVAGAFLSNSKEMLLIIPGLIILIPGATNMRGAIFGAVGARLGSAFHLGQIKSFSLKNDIVKTNVLSSVYLSVIFPVMLASLASLFSRLLGYKGATISTFITIAFIGSIVAGSILLVVTFFIAFTAYGRGWDPDNVTAPLIASIGDIITLPSLLFAAWLTLRFSRFSGYFSLAVIGLLMALVVSILLGGDSKTRTIVIQSAVVLSVTTLLNTLSGLLLQEKLVALIAIPSILVLLPAFLSQGGNIGSIFASRFSTKLHLGIIQEKGRGRIETIKEMLGAYTFALLIFPAVGVISIGISGFMGIPNILGAKLVLVSLFGGLIVTTIVVLASFYISIFFMRRSIDPDNVIVPIITSLADILGVVSLVIVLTLFGAV</sequence>
<feature type="transmembrane region" description="Helical" evidence="9">
    <location>
        <begin position="92"/>
        <end position="114"/>
    </location>
</feature>
<keyword evidence="4 9" id="KW-0812">Transmembrane</keyword>
<evidence type="ECO:0000256" key="8">
    <source>
        <dbReference type="ARBA" id="ARBA00023136"/>
    </source>
</evidence>
<feature type="transmembrane region" description="Helical" evidence="9">
    <location>
        <begin position="251"/>
        <end position="268"/>
    </location>
</feature>
<dbReference type="GO" id="GO:0016020">
    <property type="term" value="C:membrane"/>
    <property type="evidence" value="ECO:0007669"/>
    <property type="project" value="UniProtKB-SubCell"/>
</dbReference>
<feature type="transmembrane region" description="Helical" evidence="9">
    <location>
        <begin position="165"/>
        <end position="189"/>
    </location>
</feature>
<dbReference type="Pfam" id="PF01769">
    <property type="entry name" value="MgtE"/>
    <property type="match status" value="2"/>
</dbReference>
<proteinExistence type="inferred from homology"/>
<name>A0A832UUA7_9ARCH</name>
<organism evidence="11 12">
    <name type="scientific">Candidatus Undinarchaeum marinum</name>
    <dbReference type="NCBI Taxonomy" id="2756141"/>
    <lineage>
        <taxon>Archaea</taxon>
        <taxon>Candidatus Undinarchaeota</taxon>
        <taxon>Candidatus Undinarchaeia</taxon>
        <taxon>Candidatus Undinarchaeales</taxon>
        <taxon>Candidatus Undinarchaeaceae</taxon>
        <taxon>Candidatus Undinarchaeum</taxon>
    </lineage>
</organism>
<keyword evidence="5" id="KW-0460">Magnesium</keyword>
<dbReference type="AlphaFoldDB" id="A0A832UUA7"/>
<comment type="similarity">
    <text evidence="2">Belongs to the SLC41A transporter family.</text>
</comment>
<dbReference type="PANTHER" id="PTHR16228">
    <property type="entry name" value="DIVALENT CATION TRANSPORTER SOLUTE CARRIER FAMILY 41"/>
    <property type="match status" value="1"/>
</dbReference>
<comment type="subcellular location">
    <subcellularLocation>
        <location evidence="1">Membrane</location>
        <topology evidence="1">Multi-pass membrane protein</topology>
    </subcellularLocation>
</comment>
<feature type="transmembrane region" description="Helical" evidence="9">
    <location>
        <begin position="306"/>
        <end position="329"/>
    </location>
</feature>
<gene>
    <name evidence="11" type="ORF">H1011_03455</name>
</gene>
<evidence type="ECO:0000256" key="6">
    <source>
        <dbReference type="ARBA" id="ARBA00022989"/>
    </source>
</evidence>
<dbReference type="InterPro" id="IPR006667">
    <property type="entry name" value="SLC41_membr_dom"/>
</dbReference>
<keyword evidence="7" id="KW-0406">Ion transport</keyword>
<dbReference type="SUPFAM" id="SSF161093">
    <property type="entry name" value="MgtE membrane domain-like"/>
    <property type="match status" value="2"/>
</dbReference>
<keyword evidence="12" id="KW-1185">Reference proteome</keyword>
<evidence type="ECO:0000313" key="11">
    <source>
        <dbReference type="EMBL" id="HIJ99844.1"/>
    </source>
</evidence>
<feature type="domain" description="SLC41A/MgtE integral membrane" evidence="10">
    <location>
        <begin position="265"/>
        <end position="395"/>
    </location>
</feature>
<dbReference type="EMBL" id="DVAD01000016">
    <property type="protein sequence ID" value="HIJ99844.1"/>
    <property type="molecule type" value="Genomic_DNA"/>
</dbReference>
<evidence type="ECO:0000256" key="7">
    <source>
        <dbReference type="ARBA" id="ARBA00023065"/>
    </source>
</evidence>
<dbReference type="InterPro" id="IPR036739">
    <property type="entry name" value="SLC41_membr_dom_sf"/>
</dbReference>
<evidence type="ECO:0000259" key="10">
    <source>
        <dbReference type="Pfam" id="PF01769"/>
    </source>
</evidence>
<evidence type="ECO:0000256" key="4">
    <source>
        <dbReference type="ARBA" id="ARBA00022692"/>
    </source>
</evidence>
<dbReference type="GO" id="GO:0008324">
    <property type="term" value="F:monoatomic cation transmembrane transporter activity"/>
    <property type="evidence" value="ECO:0007669"/>
    <property type="project" value="InterPro"/>
</dbReference>
<feature type="transmembrane region" description="Helical" evidence="9">
    <location>
        <begin position="341"/>
        <end position="364"/>
    </location>
</feature>
<feature type="transmembrane region" description="Helical" evidence="9">
    <location>
        <begin position="195"/>
        <end position="218"/>
    </location>
</feature>
<protein>
    <submittedName>
        <fullName evidence="11">Magnesium transporter</fullName>
    </submittedName>
</protein>
<keyword evidence="6 9" id="KW-1133">Transmembrane helix</keyword>
<accession>A0A832UUA7</accession>
<keyword evidence="3" id="KW-0813">Transport</keyword>
<evidence type="ECO:0000256" key="3">
    <source>
        <dbReference type="ARBA" id="ARBA00022448"/>
    </source>
</evidence>
<keyword evidence="8 9" id="KW-0472">Membrane</keyword>
<evidence type="ECO:0000256" key="1">
    <source>
        <dbReference type="ARBA" id="ARBA00004141"/>
    </source>
</evidence>
<dbReference type="PANTHER" id="PTHR16228:SF7">
    <property type="entry name" value="SLC41A_MGTE INTEGRAL MEMBRANE DOMAIN-CONTAINING PROTEIN"/>
    <property type="match status" value="1"/>
</dbReference>
<comment type="caution">
    <text evidence="11">The sequence shown here is derived from an EMBL/GenBank/DDBJ whole genome shotgun (WGS) entry which is preliminary data.</text>
</comment>
<feature type="transmembrane region" description="Helical" evidence="9">
    <location>
        <begin position="20"/>
        <end position="37"/>
    </location>
</feature>
<evidence type="ECO:0000256" key="9">
    <source>
        <dbReference type="SAM" id="Phobius"/>
    </source>
</evidence>
<feature type="domain" description="SLC41A/MgtE integral membrane" evidence="10">
    <location>
        <begin position="53"/>
        <end position="184"/>
    </location>
</feature>